<accession>A0A098VV32</accession>
<dbReference type="Proteomes" id="UP000029725">
    <property type="component" value="Unassembled WGS sequence"/>
</dbReference>
<proteinExistence type="predicted"/>
<evidence type="ECO:0000313" key="1">
    <source>
        <dbReference type="EMBL" id="KGG52917.1"/>
    </source>
</evidence>
<dbReference type="GeneID" id="25258195"/>
<dbReference type="VEuPathDB" id="MicrosporidiaDB:DI09_124p20"/>
<gene>
    <name evidence="2" type="ORF">DI09_120p40</name>
    <name evidence="1" type="ORF">DI09_124p20</name>
</gene>
<dbReference type="VEuPathDB" id="MicrosporidiaDB:DI09_120p40"/>
<dbReference type="AlphaFoldDB" id="A0A098VV32"/>
<reference evidence="2 3" key="1">
    <citation type="submission" date="2014-04" db="EMBL/GenBank/DDBJ databases">
        <title>A new species of microsporidia sheds light on the evolution of extreme parasitism.</title>
        <authorList>
            <person name="Haag K.L."/>
            <person name="James T.Y."/>
            <person name="Larsson R."/>
            <person name="Schaer T.M."/>
            <person name="Refardt D."/>
            <person name="Pombert J.-F."/>
            <person name="Ebert D."/>
        </authorList>
    </citation>
    <scope>NUCLEOTIDE SEQUENCE [LARGE SCALE GENOMIC DNA]</scope>
    <source>
        <strain evidence="2 3">UGP3</strain>
        <tissue evidence="2">Spores</tissue>
    </source>
</reference>
<evidence type="ECO:0000313" key="2">
    <source>
        <dbReference type="EMBL" id="KGG52953.1"/>
    </source>
</evidence>
<dbReference type="EMBL" id="JMKJ01000027">
    <property type="protein sequence ID" value="KGG52917.1"/>
    <property type="molecule type" value="Genomic_DNA"/>
</dbReference>
<dbReference type="RefSeq" id="XP_013239389.1">
    <property type="nucleotide sequence ID" value="XM_013383935.1"/>
</dbReference>
<sequence length="65" mass="7209">MTGKALAQIIDIVFKASRWIHGKTMGDATDQFPVDKLECLFVNRSLANIRFPTVACPTIHAAEHI</sequence>
<evidence type="ECO:0000313" key="3">
    <source>
        <dbReference type="Proteomes" id="UP000029725"/>
    </source>
</evidence>
<organism evidence="2 3">
    <name type="scientific">Mitosporidium daphniae</name>
    <dbReference type="NCBI Taxonomy" id="1485682"/>
    <lineage>
        <taxon>Eukaryota</taxon>
        <taxon>Fungi</taxon>
        <taxon>Fungi incertae sedis</taxon>
        <taxon>Microsporidia</taxon>
        <taxon>Mitosporidium</taxon>
    </lineage>
</organism>
<name>A0A098VV32_9MICR</name>
<comment type="caution">
    <text evidence="2">The sequence shown here is derived from an EMBL/GenBank/DDBJ whole genome shotgun (WGS) entry which is preliminary data.</text>
</comment>
<dbReference type="GeneID" id="25258162"/>
<keyword evidence="3" id="KW-1185">Reference proteome</keyword>
<protein>
    <submittedName>
        <fullName evidence="2">Uncharacterized protein</fullName>
    </submittedName>
</protein>
<dbReference type="HOGENOM" id="CLU_2850207_0_0_1"/>
<dbReference type="EMBL" id="JMKJ01000023">
    <property type="protein sequence ID" value="KGG52953.1"/>
    <property type="molecule type" value="Genomic_DNA"/>
</dbReference>
<dbReference type="RefSeq" id="XP_013239353.1">
    <property type="nucleotide sequence ID" value="XM_013383899.1"/>
</dbReference>